<proteinExistence type="predicted"/>
<dbReference type="Gene3D" id="3.90.1200.10">
    <property type="match status" value="1"/>
</dbReference>
<dbReference type="KEGG" id="mgk:FSB76_24915"/>
<dbReference type="SUPFAM" id="SSF56112">
    <property type="entry name" value="Protein kinase-like (PK-like)"/>
    <property type="match status" value="1"/>
</dbReference>
<keyword evidence="2" id="KW-0808">Transferase</keyword>
<evidence type="ECO:0000313" key="2">
    <source>
        <dbReference type="EMBL" id="QEC79032.1"/>
    </source>
</evidence>
<keyword evidence="3" id="KW-1185">Reference proteome</keyword>
<organism evidence="2 3">
    <name type="scientific">Mucilaginibacter ginsenosidivorax</name>
    <dbReference type="NCBI Taxonomy" id="862126"/>
    <lineage>
        <taxon>Bacteria</taxon>
        <taxon>Pseudomonadati</taxon>
        <taxon>Bacteroidota</taxon>
        <taxon>Sphingobacteriia</taxon>
        <taxon>Sphingobacteriales</taxon>
        <taxon>Sphingobacteriaceae</taxon>
        <taxon>Mucilaginibacter</taxon>
    </lineage>
</organism>
<gene>
    <name evidence="2" type="ORF">FSB76_24915</name>
</gene>
<evidence type="ECO:0000313" key="3">
    <source>
        <dbReference type="Proteomes" id="UP000321362"/>
    </source>
</evidence>
<evidence type="ECO:0000259" key="1">
    <source>
        <dbReference type="Pfam" id="PF01636"/>
    </source>
</evidence>
<accession>A0A5B8W7Y2</accession>
<protein>
    <submittedName>
        <fullName evidence="2">Aminoglycoside phosphotransferase family protein</fullName>
    </submittedName>
</protein>
<dbReference type="Proteomes" id="UP000321362">
    <property type="component" value="Chromosome"/>
</dbReference>
<dbReference type="Pfam" id="PF01636">
    <property type="entry name" value="APH"/>
    <property type="match status" value="1"/>
</dbReference>
<feature type="domain" description="Aminoglycoside phosphotransferase" evidence="1">
    <location>
        <begin position="51"/>
        <end position="229"/>
    </location>
</feature>
<dbReference type="InterPro" id="IPR002575">
    <property type="entry name" value="Aminoglycoside_PTrfase"/>
</dbReference>
<reference evidence="2 3" key="1">
    <citation type="journal article" date="2013" name="J. Microbiol.">
        <title>Mucilaginibacter ginsenosidivorax sp. nov., with ginsenoside converting activity isolated from sediment.</title>
        <authorList>
            <person name="Kim J.K."/>
            <person name="Choi T.E."/>
            <person name="Liu Q.M."/>
            <person name="Park H.Y."/>
            <person name="Yi T.H."/>
            <person name="Yoon M.H."/>
            <person name="Kim S.C."/>
            <person name="Im W.T."/>
        </authorList>
    </citation>
    <scope>NUCLEOTIDE SEQUENCE [LARGE SCALE GENOMIC DNA]</scope>
    <source>
        <strain evidence="2 3">KHI28</strain>
    </source>
</reference>
<dbReference type="GO" id="GO:0016740">
    <property type="term" value="F:transferase activity"/>
    <property type="evidence" value="ECO:0007669"/>
    <property type="project" value="UniProtKB-KW"/>
</dbReference>
<dbReference type="AlphaFoldDB" id="A0A5B8W7Y2"/>
<dbReference type="RefSeq" id="WP_147058230.1">
    <property type="nucleotide sequence ID" value="NZ_CP042437.1"/>
</dbReference>
<dbReference type="OrthoDB" id="3806873at2"/>
<dbReference type="EMBL" id="CP042437">
    <property type="protein sequence ID" value="QEC79032.1"/>
    <property type="molecule type" value="Genomic_DNA"/>
</dbReference>
<sequence length="297" mass="34987">MNRAKYERIFKENYPEIVVENFIYLKESYDYITFEVNRLIIIKFSTTEIEGNIPFEIDLLSKLKGQLQIATPILNYNYKPGSDCKFIGYEKIHGGHFDHRNEKNINENLFILSKFLRDISLLKNPDYQNEEFVTKWKKGCNHQVNGIRLKAFKTIPSPYKKEVEKIIEENHHKIIDDDFTPKLIHSDLKPEHLICNSENVVVGIIDWADARFGDITYEYARILIEFGIDFYKKLLTKNAAKLSIIDVNRIAYYSILISFNSILNEINYRNDNIPGRGLQRLHTSLNTYDEIRKFGIY</sequence>
<dbReference type="Gene3D" id="3.30.200.20">
    <property type="entry name" value="Phosphorylase Kinase, domain 1"/>
    <property type="match status" value="1"/>
</dbReference>
<name>A0A5B8W7Y2_9SPHI</name>
<dbReference type="InterPro" id="IPR011009">
    <property type="entry name" value="Kinase-like_dom_sf"/>
</dbReference>